<dbReference type="EMBL" id="JAUQUB010000002">
    <property type="protein sequence ID" value="MDO7882821.1"/>
    <property type="molecule type" value="Genomic_DNA"/>
</dbReference>
<dbReference type="Pfam" id="PF06283">
    <property type="entry name" value="ThuA"/>
    <property type="match status" value="1"/>
</dbReference>
<keyword evidence="3" id="KW-1185">Reference proteome</keyword>
<reference evidence="2 3" key="1">
    <citation type="submission" date="2023-07" db="EMBL/GenBank/DDBJ databases">
        <title>Protaetiibacter sp. nov WY-16 isolated from soil.</title>
        <authorList>
            <person name="Liu B."/>
            <person name="Wan Y."/>
        </authorList>
    </citation>
    <scope>NUCLEOTIDE SEQUENCE [LARGE SCALE GENOMIC DNA]</scope>
    <source>
        <strain evidence="2 3">WY-16</strain>
    </source>
</reference>
<feature type="domain" description="ThuA-like" evidence="1">
    <location>
        <begin position="24"/>
        <end position="213"/>
    </location>
</feature>
<sequence length="215" mass="22357">MTRTALLLSGVGRYADPWHPFAPTSEVIAAVAESRGFAVTIADDVDAAVAALEHGALPELLIANLGKPVDGMPSPAAPAGLERALAEVPLLAVHAAANSFPDSDAWAAAVGARWIDGVSWHPDYGPVRVSATAAGRGLGLADFDTVDERYHALRPAAERSVLLEVDAEGGGTEPVAWLVEGAPRRAYSALGHDAAAYDAEPVRELVGRLVEWVTA</sequence>
<comment type="caution">
    <text evidence="2">The sequence shown here is derived from an EMBL/GenBank/DDBJ whole genome shotgun (WGS) entry which is preliminary data.</text>
</comment>
<proteinExistence type="predicted"/>
<gene>
    <name evidence="2" type="ORF">Q5716_11350</name>
</gene>
<protein>
    <submittedName>
        <fullName evidence="2">ThuA domain-containing protein</fullName>
    </submittedName>
</protein>
<organism evidence="2 3">
    <name type="scientific">Antiquaquibacter soli</name>
    <dbReference type="NCBI Taxonomy" id="3064523"/>
    <lineage>
        <taxon>Bacteria</taxon>
        <taxon>Bacillati</taxon>
        <taxon>Actinomycetota</taxon>
        <taxon>Actinomycetes</taxon>
        <taxon>Micrococcales</taxon>
        <taxon>Microbacteriaceae</taxon>
        <taxon>Antiquaquibacter</taxon>
    </lineage>
</organism>
<dbReference type="RefSeq" id="WP_305003253.1">
    <property type="nucleotide sequence ID" value="NZ_JAUQUB010000002.1"/>
</dbReference>
<evidence type="ECO:0000313" key="2">
    <source>
        <dbReference type="EMBL" id="MDO7882821.1"/>
    </source>
</evidence>
<evidence type="ECO:0000259" key="1">
    <source>
        <dbReference type="Pfam" id="PF06283"/>
    </source>
</evidence>
<dbReference type="Gene3D" id="3.40.50.880">
    <property type="match status" value="1"/>
</dbReference>
<dbReference type="InterPro" id="IPR029062">
    <property type="entry name" value="Class_I_gatase-like"/>
</dbReference>
<name>A0ABT9BSP6_9MICO</name>
<evidence type="ECO:0000313" key="3">
    <source>
        <dbReference type="Proteomes" id="UP001241072"/>
    </source>
</evidence>
<dbReference type="Proteomes" id="UP001241072">
    <property type="component" value="Unassembled WGS sequence"/>
</dbReference>
<dbReference type="InterPro" id="IPR029010">
    <property type="entry name" value="ThuA-like"/>
</dbReference>
<accession>A0ABT9BSP6</accession>